<keyword evidence="4" id="KW-1185">Reference proteome</keyword>
<dbReference type="SUPFAM" id="SSF111148">
    <property type="entry name" value="YggX-like"/>
    <property type="match status" value="1"/>
</dbReference>
<protein>
    <recommendedName>
        <fullName evidence="2">Probable Fe(2+)-trafficking protein</fullName>
    </recommendedName>
</protein>
<dbReference type="PANTHER" id="PTHR36965">
    <property type="entry name" value="FE(2+)-TRAFFICKING PROTEIN-RELATED"/>
    <property type="match status" value="1"/>
</dbReference>
<comment type="function">
    <text evidence="2">Could be a mediator in iron transactions between iron acquisition and iron-requiring processes, such as synthesis and/or repair of Fe-S clusters in biosynthetic enzymes.</text>
</comment>
<dbReference type="InterPro" id="IPR007457">
    <property type="entry name" value="Fe_traffick_prot_YggX"/>
</dbReference>
<dbReference type="PIRSF" id="PIRSF029827">
    <property type="entry name" value="Fe_traffic_YggX"/>
    <property type="match status" value="1"/>
</dbReference>
<dbReference type="HAMAP" id="MF_00686">
    <property type="entry name" value="Fe_traffic_YggX"/>
    <property type="match status" value="1"/>
</dbReference>
<reference evidence="3 4" key="1">
    <citation type="submission" date="2020-10" db="EMBL/GenBank/DDBJ databases">
        <title>Phylogeny of dyella-like bacteria.</title>
        <authorList>
            <person name="Fu J."/>
        </authorList>
    </citation>
    <scope>NUCLEOTIDE SEQUENCE [LARGE SCALE GENOMIC DNA]</scope>
    <source>
        <strain evidence="3 4">Gsoil3046</strain>
    </source>
</reference>
<dbReference type="InterPro" id="IPR036766">
    <property type="entry name" value="Fe_traffick_prot_YggX_sf"/>
</dbReference>
<evidence type="ECO:0000256" key="2">
    <source>
        <dbReference type="HAMAP-Rule" id="MF_00686"/>
    </source>
</evidence>
<organism evidence="3 4">
    <name type="scientific">Dyella ginsengisoli</name>
    <dbReference type="NCBI Taxonomy" id="363848"/>
    <lineage>
        <taxon>Bacteria</taxon>
        <taxon>Pseudomonadati</taxon>
        <taxon>Pseudomonadota</taxon>
        <taxon>Gammaproteobacteria</taxon>
        <taxon>Lysobacterales</taxon>
        <taxon>Rhodanobacteraceae</taxon>
        <taxon>Dyella</taxon>
    </lineage>
</organism>
<name>A0ABW8JRT1_9GAMM</name>
<accession>A0ABW8JRT1</accession>
<gene>
    <name evidence="3" type="ORF">ISP17_07670</name>
</gene>
<dbReference type="Pfam" id="PF04362">
    <property type="entry name" value="Iron_traffic"/>
    <property type="match status" value="1"/>
</dbReference>
<comment type="caution">
    <text evidence="3">The sequence shown here is derived from an EMBL/GenBank/DDBJ whole genome shotgun (WGS) entry which is preliminary data.</text>
</comment>
<dbReference type="NCBIfam" id="NF003817">
    <property type="entry name" value="PRK05408.1"/>
    <property type="match status" value="1"/>
</dbReference>
<proteinExistence type="inferred from homology"/>
<keyword evidence="1 2" id="KW-0408">Iron</keyword>
<evidence type="ECO:0000313" key="4">
    <source>
        <dbReference type="Proteomes" id="UP001620460"/>
    </source>
</evidence>
<dbReference type="PANTHER" id="PTHR36965:SF1">
    <property type="entry name" value="FE(2+)-TRAFFICKING PROTEIN-RELATED"/>
    <property type="match status" value="1"/>
</dbReference>
<dbReference type="EMBL" id="JADIKM010000002">
    <property type="protein sequence ID" value="MFK2903838.1"/>
    <property type="molecule type" value="Genomic_DNA"/>
</dbReference>
<evidence type="ECO:0000313" key="3">
    <source>
        <dbReference type="EMBL" id="MFK2903838.1"/>
    </source>
</evidence>
<sequence length="92" mass="10343">MSRTVHCSKLGIDAEGLDFAPWPGPLGQRIYAEISKPAWQQWMTHQTMLINENRLNPLDPTARSFLAREMEKFLFEGGAEQPAGYVPPPSES</sequence>
<dbReference type="RefSeq" id="WP_404631752.1">
    <property type="nucleotide sequence ID" value="NZ_JADIKM010000002.1"/>
</dbReference>
<dbReference type="Proteomes" id="UP001620460">
    <property type="component" value="Unassembled WGS sequence"/>
</dbReference>
<comment type="similarity">
    <text evidence="2">Belongs to the Fe(2+)-trafficking protein family.</text>
</comment>
<dbReference type="Gene3D" id="1.10.3880.10">
    <property type="entry name" value="Fe(II) trafficking protein YggX"/>
    <property type="match status" value="1"/>
</dbReference>
<evidence type="ECO:0000256" key="1">
    <source>
        <dbReference type="ARBA" id="ARBA00023004"/>
    </source>
</evidence>